<feature type="region of interest" description="Disordered" evidence="12">
    <location>
        <begin position="385"/>
        <end position="430"/>
    </location>
</feature>
<feature type="domain" description="Protein kinase" evidence="13">
    <location>
        <begin position="35"/>
        <end position="314"/>
    </location>
</feature>
<dbReference type="GO" id="GO:0004674">
    <property type="term" value="F:protein serine/threonine kinase activity"/>
    <property type="evidence" value="ECO:0007669"/>
    <property type="project" value="UniProtKB-KW"/>
</dbReference>
<dbReference type="AlphaFoldDB" id="A0A1S3JN43"/>
<evidence type="ECO:0000256" key="1">
    <source>
        <dbReference type="ARBA" id="ARBA00009903"/>
    </source>
</evidence>
<keyword evidence="5" id="KW-0808">Transferase</keyword>
<dbReference type="RefSeq" id="XP_013411782.1">
    <property type="nucleotide sequence ID" value="XM_013556328.1"/>
</dbReference>
<evidence type="ECO:0000256" key="11">
    <source>
        <dbReference type="ARBA" id="ARBA00048679"/>
    </source>
</evidence>
<feature type="compositionally biased region" description="Polar residues" evidence="12">
    <location>
        <begin position="342"/>
        <end position="352"/>
    </location>
</feature>
<evidence type="ECO:0000259" key="13">
    <source>
        <dbReference type="PROSITE" id="PS50011"/>
    </source>
</evidence>
<feature type="region of interest" description="Disordered" evidence="12">
    <location>
        <begin position="454"/>
        <end position="543"/>
    </location>
</feature>
<evidence type="ECO:0000256" key="8">
    <source>
        <dbReference type="ARBA" id="ARBA00022840"/>
    </source>
</evidence>
<feature type="region of interest" description="Disordered" evidence="12">
    <location>
        <begin position="338"/>
        <end position="361"/>
    </location>
</feature>
<feature type="domain" description="Protein kinase" evidence="13">
    <location>
        <begin position="725"/>
        <end position="1026"/>
    </location>
</feature>
<evidence type="ECO:0000259" key="14">
    <source>
        <dbReference type="PROSITE" id="PS51285"/>
    </source>
</evidence>
<dbReference type="KEGG" id="lak:106174668"/>
<dbReference type="GeneID" id="106174668"/>
<keyword evidence="6" id="KW-0547">Nucleotide-binding</keyword>
<dbReference type="SMART" id="SM00220">
    <property type="entry name" value="S_TKc"/>
    <property type="match status" value="1"/>
</dbReference>
<organism evidence="15 16">
    <name type="scientific">Lingula anatina</name>
    <name type="common">Brachiopod</name>
    <name type="synonym">Lingula unguis</name>
    <dbReference type="NCBI Taxonomy" id="7574"/>
    <lineage>
        <taxon>Eukaryota</taxon>
        <taxon>Metazoa</taxon>
        <taxon>Spiralia</taxon>
        <taxon>Lophotrochozoa</taxon>
        <taxon>Brachiopoda</taxon>
        <taxon>Linguliformea</taxon>
        <taxon>Lingulata</taxon>
        <taxon>Lingulida</taxon>
        <taxon>Linguloidea</taxon>
        <taxon>Lingulidae</taxon>
        <taxon>Lingula</taxon>
    </lineage>
</organism>
<evidence type="ECO:0000256" key="3">
    <source>
        <dbReference type="ARBA" id="ARBA00022148"/>
    </source>
</evidence>
<sequence length="1070" mass="117458">MEHNKENVSPKGLNVQYGVGGDGFAIPKAPSINDFTILKPISRGAFGKVFLGCKKNNHKKYYAIKVMKKAEMVNKNMVNQVIAERDALALTKSPFVVRLFYSLQSKQNIYLVMEYLIGGDVKSLLAVYGYFDEDMATMYTAEVTLALEYLHNHGITHRDLKPDNMLISNEGHIKLTDFGLSNLSLNRQISIGDVLNTPSFAKHSARGKDFYRTPGQVLSLTSSLGFTTPDPNRRHSLSYSDSPLLRPRASRMKSSVGGSGVFGSGAQSSIFATPTERRNSIQLARMTPPVQSLTPTMKESQNRKNSITSEHGHMTGHGRRNSRTPALIGFRGRLDSILGSPDVSQQRTSSVASHVKGPEPALATPLSASLGISASLASASEMNSTPQLFKSNSSIKNSYSAKNLRSMRDGSFEEEENEDDPDCDTAGHAQVHSPISNLDVLDEVCDNSQIADNEFVTPHGQNEGEQDLHILPDSNLPKMPSAVEQHTDKANGQQISPTHSQNSHLNTKTPNKEASSSMLLQVPSDRDKLDMISGPGGRKRSFDCVEKSPLSKADLLVLYAVNHTGLTTEIHTMVLHGDEHRLKRCNSLKFEDHHESTPMDTHTSPLHESKSDGVLYQHSSDSAELSSSNYTADYGPSEASSSVFFIGSSPSSCWKPKLLASSAIGSATSDFSAIETARVGNSIENSRCISDFQASSVLSSIATASDYKYSASHYTTESSVFESMYSTPDKAFQLNTQSVILCEETQDHNNSVCSVSSLEHDASIETASLADSKSVGVLSPQSIPESIELEAQEEHNLDSSHDLSHSFQELSTEEKLTGETSGEDKEIEVKPVEGHPARKRCESNSEPCPHTCPMTEKSTKKKNAHFLDVPDLRSDDDDGFGKHSTMMYTPGPKPALRRGSFMTPGQPGFPPFRTPKSVRRGPAQEKQRILGTPDYLAPELLLQKKHGVAVDWWALGVCLFEFLTGVPPFNDQTPDLVFENILNRDIPWPEEEEALSENAHTAIDALLNTDPDKRPKANEVKEHPLFAGIDWENLLQQEPPFVPAPDDEQDTTYFEARNNLQHLQVSGIDL</sequence>
<dbReference type="PANTHER" id="PTHR24356:SF1">
    <property type="entry name" value="SERINE_THREONINE-PROTEIN KINASE GREATWALL"/>
    <property type="match status" value="1"/>
</dbReference>
<dbReference type="Pfam" id="PF00069">
    <property type="entry name" value="Pkinase"/>
    <property type="match status" value="2"/>
</dbReference>
<evidence type="ECO:0000313" key="15">
    <source>
        <dbReference type="Proteomes" id="UP000085678"/>
    </source>
</evidence>
<reference evidence="16" key="1">
    <citation type="submission" date="2025-08" db="UniProtKB">
        <authorList>
            <consortium name="RefSeq"/>
        </authorList>
    </citation>
    <scope>IDENTIFICATION</scope>
    <source>
        <tissue evidence="16">Gonads</tissue>
    </source>
</reference>
<comment type="catalytic activity">
    <reaction evidence="10">
        <text>L-threonyl-[protein] + ATP = O-phospho-L-threonyl-[protein] + ADP + H(+)</text>
        <dbReference type="Rhea" id="RHEA:46608"/>
        <dbReference type="Rhea" id="RHEA-COMP:11060"/>
        <dbReference type="Rhea" id="RHEA-COMP:11605"/>
        <dbReference type="ChEBI" id="CHEBI:15378"/>
        <dbReference type="ChEBI" id="CHEBI:30013"/>
        <dbReference type="ChEBI" id="CHEBI:30616"/>
        <dbReference type="ChEBI" id="CHEBI:61977"/>
        <dbReference type="ChEBI" id="CHEBI:456216"/>
        <dbReference type="EC" id="2.7.11.1"/>
    </reaction>
</comment>
<evidence type="ECO:0000256" key="2">
    <source>
        <dbReference type="ARBA" id="ARBA00012513"/>
    </source>
</evidence>
<dbReference type="InParanoid" id="A0A1S3JN43"/>
<feature type="compositionally biased region" description="Basic and acidic residues" evidence="12">
    <location>
        <begin position="812"/>
        <end position="843"/>
    </location>
</feature>
<evidence type="ECO:0000256" key="6">
    <source>
        <dbReference type="ARBA" id="ARBA00022741"/>
    </source>
</evidence>
<comment type="similarity">
    <text evidence="1">Belongs to the protein kinase superfamily. AGC Ser/Thr protein kinase family.</text>
</comment>
<accession>A0A1S3JN43</accession>
<keyword evidence="8" id="KW-0067">ATP-binding</keyword>
<dbReference type="OrthoDB" id="162894at2759"/>
<evidence type="ECO:0000256" key="12">
    <source>
        <dbReference type="SAM" id="MobiDB-lite"/>
    </source>
</evidence>
<dbReference type="PANTHER" id="PTHR24356">
    <property type="entry name" value="SERINE/THREONINE-PROTEIN KINASE"/>
    <property type="match status" value="1"/>
</dbReference>
<gene>
    <name evidence="16" type="primary">LOC106174668</name>
</gene>
<dbReference type="Proteomes" id="UP000085678">
    <property type="component" value="Unplaced"/>
</dbReference>
<comment type="catalytic activity">
    <reaction evidence="11">
        <text>L-seryl-[protein] + ATP = O-phospho-L-seryl-[protein] + ADP + H(+)</text>
        <dbReference type="Rhea" id="RHEA:17989"/>
        <dbReference type="Rhea" id="RHEA-COMP:9863"/>
        <dbReference type="Rhea" id="RHEA-COMP:11604"/>
        <dbReference type="ChEBI" id="CHEBI:15378"/>
        <dbReference type="ChEBI" id="CHEBI:29999"/>
        <dbReference type="ChEBI" id="CHEBI:30616"/>
        <dbReference type="ChEBI" id="CHEBI:83421"/>
        <dbReference type="ChEBI" id="CHEBI:456216"/>
        <dbReference type="EC" id="2.7.11.1"/>
    </reaction>
</comment>
<feature type="region of interest" description="Disordered" evidence="12">
    <location>
        <begin position="593"/>
        <end position="618"/>
    </location>
</feature>
<dbReference type="InterPro" id="IPR011009">
    <property type="entry name" value="Kinase-like_dom_sf"/>
</dbReference>
<evidence type="ECO:0000256" key="4">
    <source>
        <dbReference type="ARBA" id="ARBA00022527"/>
    </source>
</evidence>
<dbReference type="PROSITE" id="PS00108">
    <property type="entry name" value="PROTEIN_KINASE_ST"/>
    <property type="match status" value="1"/>
</dbReference>
<dbReference type="FunCoup" id="A0A1S3JN43">
    <property type="interactions" value="1418"/>
</dbReference>
<protein>
    <recommendedName>
        <fullName evidence="3">Serine/threonine-protein kinase greatwall</fullName>
        <ecNumber evidence="2">2.7.11.1</ecNumber>
    </recommendedName>
    <alternativeName>
        <fullName evidence="9">Microtubule-associated serine/threonine-protein kinase-like</fullName>
    </alternativeName>
</protein>
<feature type="compositionally biased region" description="Polar residues" evidence="12">
    <location>
        <begin position="292"/>
        <end position="309"/>
    </location>
</feature>
<evidence type="ECO:0000256" key="9">
    <source>
        <dbReference type="ARBA" id="ARBA00033099"/>
    </source>
</evidence>
<feature type="compositionally biased region" description="Basic and acidic residues" evidence="12">
    <location>
        <begin position="793"/>
        <end position="804"/>
    </location>
</feature>
<dbReference type="STRING" id="7574.A0A1S3JN43"/>
<feature type="compositionally biased region" description="Polar residues" evidence="12">
    <location>
        <begin position="385"/>
        <end position="403"/>
    </location>
</feature>
<dbReference type="SUPFAM" id="SSF56112">
    <property type="entry name" value="Protein kinase-like (PK-like)"/>
    <property type="match status" value="1"/>
</dbReference>
<keyword evidence="4" id="KW-0723">Serine/threonine-protein kinase</keyword>
<dbReference type="InterPro" id="IPR050236">
    <property type="entry name" value="Ser_Thr_kinase_AGC"/>
</dbReference>
<keyword evidence="15" id="KW-1185">Reference proteome</keyword>
<feature type="domain" description="AGC-kinase C-terminal" evidence="14">
    <location>
        <begin position="1027"/>
        <end position="1070"/>
    </location>
</feature>
<dbReference type="InterPro" id="IPR000961">
    <property type="entry name" value="AGC-kinase_C"/>
</dbReference>
<feature type="region of interest" description="Disordered" evidence="12">
    <location>
        <begin position="793"/>
        <end position="856"/>
    </location>
</feature>
<dbReference type="InterPro" id="IPR000719">
    <property type="entry name" value="Prot_kinase_dom"/>
</dbReference>
<dbReference type="PROSITE" id="PS50011">
    <property type="entry name" value="PROTEIN_KINASE_DOM"/>
    <property type="match status" value="2"/>
</dbReference>
<name>A0A1S3JN43_LINAN</name>
<dbReference type="GO" id="GO:0005524">
    <property type="term" value="F:ATP binding"/>
    <property type="evidence" value="ECO:0007669"/>
    <property type="project" value="UniProtKB-KW"/>
</dbReference>
<feature type="region of interest" description="Disordered" evidence="12">
    <location>
        <begin position="292"/>
        <end position="325"/>
    </location>
</feature>
<keyword evidence="7 16" id="KW-0418">Kinase</keyword>
<evidence type="ECO:0000313" key="16">
    <source>
        <dbReference type="RefSeq" id="XP_013411782.1"/>
    </source>
</evidence>
<dbReference type="Gene3D" id="3.30.200.20">
    <property type="entry name" value="Phosphorylase Kinase, domain 1"/>
    <property type="match status" value="2"/>
</dbReference>
<dbReference type="InterPro" id="IPR008271">
    <property type="entry name" value="Ser/Thr_kinase_AS"/>
</dbReference>
<dbReference type="FunFam" id="3.30.200.20:FF:000550">
    <property type="entry name" value="Serine/threonine-protein kinase greatwall"/>
    <property type="match status" value="1"/>
</dbReference>
<feature type="compositionally biased region" description="Polar residues" evidence="12">
    <location>
        <begin position="490"/>
        <end position="519"/>
    </location>
</feature>
<evidence type="ECO:0000256" key="5">
    <source>
        <dbReference type="ARBA" id="ARBA00022679"/>
    </source>
</evidence>
<evidence type="ECO:0000256" key="10">
    <source>
        <dbReference type="ARBA" id="ARBA00047899"/>
    </source>
</evidence>
<feature type="compositionally biased region" description="Acidic residues" evidence="12">
    <location>
        <begin position="412"/>
        <end position="423"/>
    </location>
</feature>
<dbReference type="Gene3D" id="1.10.510.10">
    <property type="entry name" value="Transferase(Phosphotransferase) domain 1"/>
    <property type="match status" value="2"/>
</dbReference>
<feature type="region of interest" description="Disordered" evidence="12">
    <location>
        <begin position="223"/>
        <end position="243"/>
    </location>
</feature>
<dbReference type="FunFam" id="1.10.510.10:FF:000484">
    <property type="entry name" value="Serine/threonine-protein kinase greatwall, putative"/>
    <property type="match status" value="1"/>
</dbReference>
<dbReference type="OMA" id="RETPLKM"/>
<evidence type="ECO:0000256" key="7">
    <source>
        <dbReference type="ARBA" id="ARBA00022777"/>
    </source>
</evidence>
<dbReference type="EC" id="2.7.11.1" evidence="2"/>
<dbReference type="FunFam" id="1.10.510.10:FF:000278">
    <property type="entry name" value="serine/threonine-protein kinase greatwall isoform X1"/>
    <property type="match status" value="1"/>
</dbReference>
<proteinExistence type="inferred from homology"/>
<dbReference type="GO" id="GO:0005634">
    <property type="term" value="C:nucleus"/>
    <property type="evidence" value="ECO:0007669"/>
    <property type="project" value="TreeGrafter"/>
</dbReference>
<dbReference type="GO" id="GO:0035556">
    <property type="term" value="P:intracellular signal transduction"/>
    <property type="evidence" value="ECO:0007669"/>
    <property type="project" value="TreeGrafter"/>
</dbReference>
<dbReference type="PROSITE" id="PS51285">
    <property type="entry name" value="AGC_KINASE_CTER"/>
    <property type="match status" value="1"/>
</dbReference>